<name>A0A3M6TD91_POCDA</name>
<reference evidence="2 3" key="1">
    <citation type="journal article" date="2018" name="Sci. Rep.">
        <title>Comparative analysis of the Pocillopora damicornis genome highlights role of immune system in coral evolution.</title>
        <authorList>
            <person name="Cunning R."/>
            <person name="Bay R.A."/>
            <person name="Gillette P."/>
            <person name="Baker A.C."/>
            <person name="Traylor-Knowles N."/>
        </authorList>
    </citation>
    <scope>NUCLEOTIDE SEQUENCE [LARGE SCALE GENOMIC DNA]</scope>
    <source>
        <strain evidence="2">RSMAS</strain>
        <tissue evidence="2">Whole animal</tissue>
    </source>
</reference>
<sequence length="195" mass="22448">MIRKVGSNPKDIRFCKFCNFVIFGFSFGAFYFTINAFINFNKLLKAGDTLLHVRRSTDLRFELDQEYIPLNFLQATSRSDPSSTSASGLLCRATTWYVYATFKPCRIPFTQLLFINTFVKRTELAKQVYFLFIFLIGEKYRTSSSSFSTLFFTTGLEGGVGFLKQAVHFKDDSFIGRKHCGGWYGIEVQGYLRIH</sequence>
<proteinExistence type="predicted"/>
<accession>A0A3M6TD91</accession>
<dbReference type="EMBL" id="RCHS01003825">
    <property type="protein sequence ID" value="RMX39333.1"/>
    <property type="molecule type" value="Genomic_DNA"/>
</dbReference>
<protein>
    <submittedName>
        <fullName evidence="2">Uncharacterized protein</fullName>
    </submittedName>
</protein>
<keyword evidence="1" id="KW-0812">Transmembrane</keyword>
<evidence type="ECO:0000256" key="1">
    <source>
        <dbReference type="SAM" id="Phobius"/>
    </source>
</evidence>
<organism evidence="2 3">
    <name type="scientific">Pocillopora damicornis</name>
    <name type="common">Cauliflower coral</name>
    <name type="synonym">Millepora damicornis</name>
    <dbReference type="NCBI Taxonomy" id="46731"/>
    <lineage>
        <taxon>Eukaryota</taxon>
        <taxon>Metazoa</taxon>
        <taxon>Cnidaria</taxon>
        <taxon>Anthozoa</taxon>
        <taxon>Hexacorallia</taxon>
        <taxon>Scleractinia</taxon>
        <taxon>Astrocoeniina</taxon>
        <taxon>Pocilloporidae</taxon>
        <taxon>Pocillopora</taxon>
    </lineage>
</organism>
<keyword evidence="1" id="KW-1133">Transmembrane helix</keyword>
<keyword evidence="3" id="KW-1185">Reference proteome</keyword>
<dbReference type="STRING" id="46731.A0A3M6TD91"/>
<feature type="transmembrane region" description="Helical" evidence="1">
    <location>
        <begin position="20"/>
        <end position="38"/>
    </location>
</feature>
<dbReference type="Proteomes" id="UP000275408">
    <property type="component" value="Unassembled WGS sequence"/>
</dbReference>
<dbReference type="AlphaFoldDB" id="A0A3M6TD91"/>
<evidence type="ECO:0000313" key="3">
    <source>
        <dbReference type="Proteomes" id="UP000275408"/>
    </source>
</evidence>
<keyword evidence="1" id="KW-0472">Membrane</keyword>
<evidence type="ECO:0000313" key="2">
    <source>
        <dbReference type="EMBL" id="RMX39333.1"/>
    </source>
</evidence>
<gene>
    <name evidence="2" type="ORF">pdam_00025557</name>
</gene>
<comment type="caution">
    <text evidence="2">The sequence shown here is derived from an EMBL/GenBank/DDBJ whole genome shotgun (WGS) entry which is preliminary data.</text>
</comment>